<keyword evidence="1" id="KW-0732">Signal</keyword>
<dbReference type="EMBL" id="JAMBEP010000003">
    <property type="protein sequence ID" value="MCL1635598.1"/>
    <property type="molecule type" value="Genomic_DNA"/>
</dbReference>
<feature type="signal peptide" evidence="1">
    <location>
        <begin position="1"/>
        <end position="27"/>
    </location>
</feature>
<proteinExistence type="predicted"/>
<feature type="chain" id="PRO_5045366320" description="Outer membrane protein beta-barrel domain-containing protein" evidence="1">
    <location>
        <begin position="28"/>
        <end position="249"/>
    </location>
</feature>
<protein>
    <recommendedName>
        <fullName evidence="4">Outer membrane protein beta-barrel domain-containing protein</fullName>
    </recommendedName>
</protein>
<dbReference type="SUPFAM" id="SSF56935">
    <property type="entry name" value="Porins"/>
    <property type="match status" value="1"/>
</dbReference>
<evidence type="ECO:0000313" key="2">
    <source>
        <dbReference type="EMBL" id="MCL1635598.1"/>
    </source>
</evidence>
<gene>
    <name evidence="2" type="ORF">M2650_13300</name>
</gene>
<keyword evidence="3" id="KW-1185">Reference proteome</keyword>
<evidence type="ECO:0000313" key="3">
    <source>
        <dbReference type="Proteomes" id="UP001431217"/>
    </source>
</evidence>
<sequence length="249" mass="27265">MTASPKTNATAALCAAMALSFATPSQAAEGWDWLVAPYGWAASIGTDLETRTPPSTASTDTKFGDIVDKIDGAFQIHIEGQGDHFGVLTDFTYLGLADDRDRPRFKMESDLDTRLFELAAVWSPGEDRYRGAELIAGLRYIDVDLTVQLKPANPVFRDVSVEASQSFSDFMIGGRYTWAFTDRWGLTVRGDGSFGETEGTWNASAVVQYRTGNGAWAFGYRHLDAEFDTGNANTDITMSGPEIGYAFRF</sequence>
<comment type="caution">
    <text evidence="2">The sequence shown here is derived from an EMBL/GenBank/DDBJ whole genome shotgun (WGS) entry which is preliminary data.</text>
</comment>
<reference evidence="2 3" key="1">
    <citation type="submission" date="2022-05" db="EMBL/GenBank/DDBJ databases">
        <title>Luteimonas sp. SX5, whole genome shotgun sequencing project.</title>
        <authorList>
            <person name="Zhao G."/>
            <person name="Shen L."/>
        </authorList>
    </citation>
    <scope>NUCLEOTIDE SEQUENCE [LARGE SCALE GENOMIC DNA]</scope>
    <source>
        <strain evidence="2 3">SX5</strain>
    </source>
</reference>
<organism evidence="2 3">
    <name type="scientific">Luteimonas galliterrae</name>
    <dbReference type="NCBI Taxonomy" id="2940486"/>
    <lineage>
        <taxon>Bacteria</taxon>
        <taxon>Pseudomonadati</taxon>
        <taxon>Pseudomonadota</taxon>
        <taxon>Gammaproteobacteria</taxon>
        <taxon>Lysobacterales</taxon>
        <taxon>Lysobacteraceae</taxon>
        <taxon>Luteimonas</taxon>
    </lineage>
</organism>
<dbReference type="Proteomes" id="UP001431217">
    <property type="component" value="Unassembled WGS sequence"/>
</dbReference>
<name>A0ABT0ML34_9GAMM</name>
<evidence type="ECO:0008006" key="4">
    <source>
        <dbReference type="Google" id="ProtNLM"/>
    </source>
</evidence>
<dbReference type="RefSeq" id="WP_249475294.1">
    <property type="nucleotide sequence ID" value="NZ_JAMBEP010000003.1"/>
</dbReference>
<evidence type="ECO:0000256" key="1">
    <source>
        <dbReference type="SAM" id="SignalP"/>
    </source>
</evidence>
<accession>A0ABT0ML34</accession>